<keyword evidence="7 8" id="KW-0472">Membrane</keyword>
<dbReference type="PANTHER" id="PTHR43057">
    <property type="entry name" value="ARSENITE EFFLUX TRANSPORTER"/>
    <property type="match status" value="1"/>
</dbReference>
<feature type="transmembrane region" description="Helical" evidence="8">
    <location>
        <begin position="102"/>
        <end position="123"/>
    </location>
</feature>
<gene>
    <name evidence="9" type="ORF">BDN70DRAFT_883673</name>
</gene>
<dbReference type="Pfam" id="PF01758">
    <property type="entry name" value="SBF"/>
    <property type="match status" value="1"/>
</dbReference>
<evidence type="ECO:0000256" key="8">
    <source>
        <dbReference type="SAM" id="Phobius"/>
    </source>
</evidence>
<keyword evidence="10" id="KW-1185">Reference proteome</keyword>
<evidence type="ECO:0000313" key="9">
    <source>
        <dbReference type="EMBL" id="KAF9475475.1"/>
    </source>
</evidence>
<dbReference type="InterPro" id="IPR002657">
    <property type="entry name" value="BilAc:Na_symport/Acr3"/>
</dbReference>
<reference evidence="9" key="1">
    <citation type="submission" date="2020-11" db="EMBL/GenBank/DDBJ databases">
        <authorList>
            <consortium name="DOE Joint Genome Institute"/>
            <person name="Ahrendt S."/>
            <person name="Riley R."/>
            <person name="Andreopoulos W."/>
            <person name="Labutti K."/>
            <person name="Pangilinan J."/>
            <person name="Ruiz-Duenas F.J."/>
            <person name="Barrasa J.M."/>
            <person name="Sanchez-Garcia M."/>
            <person name="Camarero S."/>
            <person name="Miyauchi S."/>
            <person name="Serrano A."/>
            <person name="Linde D."/>
            <person name="Babiker R."/>
            <person name="Drula E."/>
            <person name="Ayuso-Fernandez I."/>
            <person name="Pacheco R."/>
            <person name="Padilla G."/>
            <person name="Ferreira P."/>
            <person name="Barriuso J."/>
            <person name="Kellner H."/>
            <person name="Castanera R."/>
            <person name="Alfaro M."/>
            <person name="Ramirez L."/>
            <person name="Pisabarro A.G."/>
            <person name="Kuo A."/>
            <person name="Tritt A."/>
            <person name="Lipzen A."/>
            <person name="He G."/>
            <person name="Yan M."/>
            <person name="Ng V."/>
            <person name="Cullen D."/>
            <person name="Martin F."/>
            <person name="Rosso M.-N."/>
            <person name="Henrissat B."/>
            <person name="Hibbett D."/>
            <person name="Martinez A.T."/>
            <person name="Grigoriev I.V."/>
        </authorList>
    </citation>
    <scope>NUCLEOTIDE SEQUENCE</scope>
    <source>
        <strain evidence="9">CIRM-BRFM 674</strain>
    </source>
</reference>
<evidence type="ECO:0000256" key="6">
    <source>
        <dbReference type="ARBA" id="ARBA00022989"/>
    </source>
</evidence>
<comment type="similarity">
    <text evidence="2">Belongs to the arsenical resistance-3 (ACR3) (TC 2.A.59) family.</text>
</comment>
<protein>
    <submittedName>
        <fullName evidence="9">Uncharacterized protein</fullName>
    </submittedName>
</protein>
<accession>A0A9P5YX09</accession>
<dbReference type="OrthoDB" id="187348at2759"/>
<dbReference type="AlphaFoldDB" id="A0A9P5YX09"/>
<evidence type="ECO:0000256" key="5">
    <source>
        <dbReference type="ARBA" id="ARBA00022692"/>
    </source>
</evidence>
<dbReference type="EMBL" id="MU155331">
    <property type="protein sequence ID" value="KAF9475475.1"/>
    <property type="molecule type" value="Genomic_DNA"/>
</dbReference>
<keyword evidence="3" id="KW-0813">Transport</keyword>
<evidence type="ECO:0000256" key="4">
    <source>
        <dbReference type="ARBA" id="ARBA00022475"/>
    </source>
</evidence>
<evidence type="ECO:0000313" key="10">
    <source>
        <dbReference type="Proteomes" id="UP000807469"/>
    </source>
</evidence>
<evidence type="ECO:0000256" key="2">
    <source>
        <dbReference type="ARBA" id="ARBA00010110"/>
    </source>
</evidence>
<feature type="transmembrane region" description="Helical" evidence="8">
    <location>
        <begin position="59"/>
        <end position="81"/>
    </location>
</feature>
<dbReference type="InterPro" id="IPR004706">
    <property type="entry name" value="Arsenical-R_Acr3"/>
</dbReference>
<name>A0A9P5YX09_9AGAR</name>
<organism evidence="9 10">
    <name type="scientific">Pholiota conissans</name>
    <dbReference type="NCBI Taxonomy" id="109636"/>
    <lineage>
        <taxon>Eukaryota</taxon>
        <taxon>Fungi</taxon>
        <taxon>Dikarya</taxon>
        <taxon>Basidiomycota</taxon>
        <taxon>Agaricomycotina</taxon>
        <taxon>Agaricomycetes</taxon>
        <taxon>Agaricomycetidae</taxon>
        <taxon>Agaricales</taxon>
        <taxon>Agaricineae</taxon>
        <taxon>Strophariaceae</taxon>
        <taxon>Pholiota</taxon>
    </lineage>
</organism>
<dbReference type="GO" id="GO:0015105">
    <property type="term" value="F:arsenite transmembrane transporter activity"/>
    <property type="evidence" value="ECO:0007669"/>
    <property type="project" value="TreeGrafter"/>
</dbReference>
<proteinExistence type="inferred from homology"/>
<dbReference type="Proteomes" id="UP000807469">
    <property type="component" value="Unassembled WGS sequence"/>
</dbReference>
<dbReference type="Gene3D" id="1.20.1530.20">
    <property type="match status" value="1"/>
</dbReference>
<keyword evidence="6 8" id="KW-1133">Transmembrane helix</keyword>
<sequence>MILGVILGEFVPSVKDALDNVKLAGVSVPIAMGLVIMMWPPLAKVQYEKLPGQNAAVRVSYSDVTVSVLIYLGIPLVAGIITRYGIIHFTSRSFFDNTFFKYFSSFSRIKAITFYIILVQFFASLFPEFFIFSLCGTELSLLCISFREEVLEKPISTDTKWQSCKLLRQQAIILYIFIL</sequence>
<dbReference type="GO" id="GO:0015104">
    <property type="term" value="F:antimonite transmembrane transporter activity"/>
    <property type="evidence" value="ECO:0007669"/>
    <property type="project" value="TreeGrafter"/>
</dbReference>
<dbReference type="GO" id="GO:0015297">
    <property type="term" value="F:antiporter activity"/>
    <property type="evidence" value="ECO:0007669"/>
    <property type="project" value="InterPro"/>
</dbReference>
<dbReference type="InterPro" id="IPR038770">
    <property type="entry name" value="Na+/solute_symporter_sf"/>
</dbReference>
<dbReference type="PANTHER" id="PTHR43057:SF1">
    <property type="entry name" value="ARSENICAL-RESISTANCE PROTEIN 3"/>
    <property type="match status" value="1"/>
</dbReference>
<keyword evidence="4" id="KW-1003">Cell membrane</keyword>
<evidence type="ECO:0000256" key="3">
    <source>
        <dbReference type="ARBA" id="ARBA00022448"/>
    </source>
</evidence>
<evidence type="ECO:0000256" key="1">
    <source>
        <dbReference type="ARBA" id="ARBA00004651"/>
    </source>
</evidence>
<feature type="transmembrane region" description="Helical" evidence="8">
    <location>
        <begin position="21"/>
        <end position="39"/>
    </location>
</feature>
<evidence type="ECO:0000256" key="7">
    <source>
        <dbReference type="ARBA" id="ARBA00023136"/>
    </source>
</evidence>
<keyword evidence="5 8" id="KW-0812">Transmembrane</keyword>
<comment type="caution">
    <text evidence="9">The sequence shown here is derived from an EMBL/GenBank/DDBJ whole genome shotgun (WGS) entry which is preliminary data.</text>
</comment>
<comment type="subcellular location">
    <subcellularLocation>
        <location evidence="1">Cell membrane</location>
        <topology evidence="1">Multi-pass membrane protein</topology>
    </subcellularLocation>
</comment>
<dbReference type="GO" id="GO:0005886">
    <property type="term" value="C:plasma membrane"/>
    <property type="evidence" value="ECO:0007669"/>
    <property type="project" value="UniProtKB-SubCell"/>
</dbReference>